<comment type="caution">
    <text evidence="1">The sequence shown here is derived from an EMBL/GenBank/DDBJ whole genome shotgun (WGS) entry which is preliminary data.</text>
</comment>
<organism evidence="1">
    <name type="scientific">bioreactor metagenome</name>
    <dbReference type="NCBI Taxonomy" id="1076179"/>
    <lineage>
        <taxon>unclassified sequences</taxon>
        <taxon>metagenomes</taxon>
        <taxon>ecological metagenomes</taxon>
    </lineage>
</organism>
<name>A0A644WZN8_9ZZZZ</name>
<sequence length="51" mass="5683">MGKSKISIGYKRRQRGLVGGIDETKAEISTAYNALDVFLKAHMAYFAIQAY</sequence>
<proteinExistence type="predicted"/>
<evidence type="ECO:0000313" key="1">
    <source>
        <dbReference type="EMBL" id="MPM09322.1"/>
    </source>
</evidence>
<reference evidence="1" key="1">
    <citation type="submission" date="2019-08" db="EMBL/GenBank/DDBJ databases">
        <authorList>
            <person name="Kucharzyk K."/>
            <person name="Murdoch R.W."/>
            <person name="Higgins S."/>
            <person name="Loffler F."/>
        </authorList>
    </citation>
    <scope>NUCLEOTIDE SEQUENCE</scope>
</reference>
<accession>A0A644WZN8</accession>
<protein>
    <submittedName>
        <fullName evidence="1">Uncharacterized protein</fullName>
    </submittedName>
</protein>
<dbReference type="EMBL" id="VSSQ01001555">
    <property type="protein sequence ID" value="MPM09322.1"/>
    <property type="molecule type" value="Genomic_DNA"/>
</dbReference>
<dbReference type="AlphaFoldDB" id="A0A644WZN8"/>
<gene>
    <name evidence="1" type="ORF">SDC9_55638</name>
</gene>